<dbReference type="SMART" id="SM00343">
    <property type="entry name" value="ZnF_C2HC"/>
    <property type="match status" value="2"/>
</dbReference>
<keyword evidence="1" id="KW-0479">Metal-binding</keyword>
<evidence type="ECO:0000259" key="3">
    <source>
        <dbReference type="PROSITE" id="PS50158"/>
    </source>
</evidence>
<keyword evidence="1" id="KW-0862">Zinc</keyword>
<evidence type="ECO:0000256" key="1">
    <source>
        <dbReference type="PROSITE-ProRule" id="PRU00047"/>
    </source>
</evidence>
<gene>
    <name evidence="4" type="ORF">ABEB36_004755</name>
</gene>
<comment type="caution">
    <text evidence="4">The sequence shown here is derived from an EMBL/GenBank/DDBJ whole genome shotgun (WGS) entry which is preliminary data.</text>
</comment>
<dbReference type="Gene3D" id="4.10.60.10">
    <property type="entry name" value="Zinc finger, CCHC-type"/>
    <property type="match status" value="1"/>
</dbReference>
<feature type="coiled-coil region" evidence="2">
    <location>
        <begin position="25"/>
        <end position="52"/>
    </location>
</feature>
<dbReference type="GO" id="GO:0008270">
    <property type="term" value="F:zinc ion binding"/>
    <property type="evidence" value="ECO:0007669"/>
    <property type="project" value="UniProtKB-KW"/>
</dbReference>
<keyword evidence="2" id="KW-0175">Coiled coil</keyword>
<evidence type="ECO:0000256" key="2">
    <source>
        <dbReference type="SAM" id="Coils"/>
    </source>
</evidence>
<dbReference type="PROSITE" id="PS50158">
    <property type="entry name" value="ZF_CCHC"/>
    <property type="match status" value="2"/>
</dbReference>
<evidence type="ECO:0000313" key="4">
    <source>
        <dbReference type="EMBL" id="KAL1505132.1"/>
    </source>
</evidence>
<feature type="domain" description="CCHC-type" evidence="3">
    <location>
        <begin position="263"/>
        <end position="279"/>
    </location>
</feature>
<keyword evidence="5" id="KW-1185">Reference proteome</keyword>
<dbReference type="AlphaFoldDB" id="A0ABD1EYT4"/>
<name>A0ABD1EYT4_HYPHA</name>
<organism evidence="4 5">
    <name type="scientific">Hypothenemus hampei</name>
    <name type="common">Coffee berry borer</name>
    <dbReference type="NCBI Taxonomy" id="57062"/>
    <lineage>
        <taxon>Eukaryota</taxon>
        <taxon>Metazoa</taxon>
        <taxon>Ecdysozoa</taxon>
        <taxon>Arthropoda</taxon>
        <taxon>Hexapoda</taxon>
        <taxon>Insecta</taxon>
        <taxon>Pterygota</taxon>
        <taxon>Neoptera</taxon>
        <taxon>Endopterygota</taxon>
        <taxon>Coleoptera</taxon>
        <taxon>Polyphaga</taxon>
        <taxon>Cucujiformia</taxon>
        <taxon>Curculionidae</taxon>
        <taxon>Scolytinae</taxon>
        <taxon>Hypothenemus</taxon>
    </lineage>
</organism>
<protein>
    <recommendedName>
        <fullName evidence="3">CCHC-type domain-containing protein</fullName>
    </recommendedName>
</protein>
<dbReference type="EMBL" id="JBDJPC010000004">
    <property type="protein sequence ID" value="KAL1505132.1"/>
    <property type="molecule type" value="Genomic_DNA"/>
</dbReference>
<dbReference type="SUPFAM" id="SSF57756">
    <property type="entry name" value="Retrovirus zinc finger-like domains"/>
    <property type="match status" value="1"/>
</dbReference>
<sequence length="341" mass="39769">MTNTVQIDNTDNEEQTKKNIYIIKSDEKECKINELYDDLENIKNEVMEMKMKGIIVYDLTEYPEMNRKVMEYRFRTGSNNITINIKADRKKKTGQGGTDTQNREWSRVVRRRRHQETMVVKKGEGDTYEDTVRNMAKKINNRNMNITVKSATKTKEGDVKIRVTAKDKNKSIQDEDYHNKDLEADIKEEDIKQAIKDSVAKEVEGEEESIDREMNIRLIKPAGKVGHCFATLREELVDKLVKNKRIVILWNRCRITELFQPVRCFKCLGYGHYASDCQNPNRANELKGKCFKCTEEGHSAKTCPNQSRCYECEAQGHRCGHDELRNTGKWLRPYVQHATDD</sequence>
<dbReference type="InterPro" id="IPR001878">
    <property type="entry name" value="Znf_CCHC"/>
</dbReference>
<dbReference type="InterPro" id="IPR036875">
    <property type="entry name" value="Znf_CCHC_sf"/>
</dbReference>
<keyword evidence="1" id="KW-0863">Zinc-finger</keyword>
<feature type="domain" description="CCHC-type" evidence="3">
    <location>
        <begin position="289"/>
        <end position="305"/>
    </location>
</feature>
<dbReference type="Pfam" id="PF00098">
    <property type="entry name" value="zf-CCHC"/>
    <property type="match status" value="2"/>
</dbReference>
<reference evidence="4 5" key="1">
    <citation type="submission" date="2024-05" db="EMBL/GenBank/DDBJ databases">
        <title>Genetic variation in Jamaican populations of the coffee berry borer (Hypothenemus hampei).</title>
        <authorList>
            <person name="Errbii M."/>
            <person name="Myrie A."/>
        </authorList>
    </citation>
    <scope>NUCLEOTIDE SEQUENCE [LARGE SCALE GENOMIC DNA]</scope>
    <source>
        <strain evidence="4">JA-Hopewell-2020-01-JO</strain>
        <tissue evidence="4">Whole body</tissue>
    </source>
</reference>
<accession>A0ABD1EYT4</accession>
<proteinExistence type="predicted"/>
<dbReference type="Proteomes" id="UP001566132">
    <property type="component" value="Unassembled WGS sequence"/>
</dbReference>
<evidence type="ECO:0000313" key="5">
    <source>
        <dbReference type="Proteomes" id="UP001566132"/>
    </source>
</evidence>